<evidence type="ECO:0000313" key="2">
    <source>
        <dbReference type="EMBL" id="CAH1427350.1"/>
    </source>
</evidence>
<dbReference type="Proteomes" id="UP001157418">
    <property type="component" value="Unassembled WGS sequence"/>
</dbReference>
<dbReference type="GO" id="GO:0004722">
    <property type="term" value="F:protein serine/threonine phosphatase activity"/>
    <property type="evidence" value="ECO:0007669"/>
    <property type="project" value="InterPro"/>
</dbReference>
<dbReference type="PANTHER" id="PTHR47992">
    <property type="entry name" value="PROTEIN PHOSPHATASE"/>
    <property type="match status" value="1"/>
</dbReference>
<protein>
    <recommendedName>
        <fullName evidence="1">PPM-type phosphatase domain-containing protein</fullName>
    </recommendedName>
</protein>
<dbReference type="PROSITE" id="PS51746">
    <property type="entry name" value="PPM_2"/>
    <property type="match status" value="1"/>
</dbReference>
<dbReference type="InterPro" id="IPR001932">
    <property type="entry name" value="PPM-type_phosphatase-like_dom"/>
</dbReference>
<keyword evidence="3" id="KW-1185">Reference proteome</keyword>
<dbReference type="EMBL" id="CAKMRJ010002223">
    <property type="protein sequence ID" value="CAH1427350.1"/>
    <property type="molecule type" value="Genomic_DNA"/>
</dbReference>
<feature type="domain" description="PPM-type phosphatase" evidence="1">
    <location>
        <begin position="1"/>
        <end position="189"/>
    </location>
</feature>
<dbReference type="AlphaFoldDB" id="A0AAU9MZK9"/>
<dbReference type="Pfam" id="PF00481">
    <property type="entry name" value="PP2C"/>
    <property type="match status" value="1"/>
</dbReference>
<accession>A0AAU9MZK9</accession>
<dbReference type="InterPro" id="IPR015655">
    <property type="entry name" value="PP2C"/>
</dbReference>
<dbReference type="SUPFAM" id="SSF81606">
    <property type="entry name" value="PP2C-like"/>
    <property type="match status" value="1"/>
</dbReference>
<evidence type="ECO:0000259" key="1">
    <source>
        <dbReference type="PROSITE" id="PS51746"/>
    </source>
</evidence>
<gene>
    <name evidence="2" type="ORF">LVIROSA_LOCUS14362</name>
</gene>
<name>A0AAU9MZK9_9ASTR</name>
<sequence length="189" mass="21161">MCRDECIEEINKQALRNVVVETEKRFNYFAREALKHIPNIYSVGSCCRVGIIWNKKLFIANLGDSRAVLGRANPRNLSKVIAQPLTNDHNASMMEVRRDLQLDHPEDLNILERLFLSLGELFGLFNWSESGDVVEARSAGMEERAKASHKAFDDPFSLLLSSLAPKQMRPPPPPNDGTAMVVVDGIVEG</sequence>
<organism evidence="2 3">
    <name type="scientific">Lactuca virosa</name>
    <dbReference type="NCBI Taxonomy" id="75947"/>
    <lineage>
        <taxon>Eukaryota</taxon>
        <taxon>Viridiplantae</taxon>
        <taxon>Streptophyta</taxon>
        <taxon>Embryophyta</taxon>
        <taxon>Tracheophyta</taxon>
        <taxon>Spermatophyta</taxon>
        <taxon>Magnoliopsida</taxon>
        <taxon>eudicotyledons</taxon>
        <taxon>Gunneridae</taxon>
        <taxon>Pentapetalae</taxon>
        <taxon>asterids</taxon>
        <taxon>campanulids</taxon>
        <taxon>Asterales</taxon>
        <taxon>Asteraceae</taxon>
        <taxon>Cichorioideae</taxon>
        <taxon>Cichorieae</taxon>
        <taxon>Lactucinae</taxon>
        <taxon>Lactuca</taxon>
    </lineage>
</organism>
<evidence type="ECO:0000313" key="3">
    <source>
        <dbReference type="Proteomes" id="UP001157418"/>
    </source>
</evidence>
<dbReference type="Gene3D" id="3.60.40.10">
    <property type="entry name" value="PPM-type phosphatase domain"/>
    <property type="match status" value="1"/>
</dbReference>
<proteinExistence type="predicted"/>
<comment type="caution">
    <text evidence="2">The sequence shown here is derived from an EMBL/GenBank/DDBJ whole genome shotgun (WGS) entry which is preliminary data.</text>
</comment>
<reference evidence="2 3" key="1">
    <citation type="submission" date="2022-01" db="EMBL/GenBank/DDBJ databases">
        <authorList>
            <person name="Xiong W."/>
            <person name="Schranz E."/>
        </authorList>
    </citation>
    <scope>NUCLEOTIDE SEQUENCE [LARGE SCALE GENOMIC DNA]</scope>
</reference>
<dbReference type="InterPro" id="IPR036457">
    <property type="entry name" value="PPM-type-like_dom_sf"/>
</dbReference>